<dbReference type="InterPro" id="IPR011453">
    <property type="entry name" value="DUF1559"/>
</dbReference>
<dbReference type="KEGG" id="knv:Pan216_56580"/>
<dbReference type="Pfam" id="PF07963">
    <property type="entry name" value="N_methyl"/>
    <property type="match status" value="1"/>
</dbReference>
<proteinExistence type="predicted"/>
<accession>A0A518BCQ8</accession>
<organism evidence="3 4">
    <name type="scientific">Kolteria novifilia</name>
    <dbReference type="NCBI Taxonomy" id="2527975"/>
    <lineage>
        <taxon>Bacteria</taxon>
        <taxon>Pseudomonadati</taxon>
        <taxon>Planctomycetota</taxon>
        <taxon>Planctomycetia</taxon>
        <taxon>Kolteriales</taxon>
        <taxon>Kolteriaceae</taxon>
        <taxon>Kolteria</taxon>
    </lineage>
</organism>
<protein>
    <recommendedName>
        <fullName evidence="2">DUF1559 domain-containing protein</fullName>
    </recommendedName>
</protein>
<dbReference type="EMBL" id="CP036279">
    <property type="protein sequence ID" value="QDU64766.1"/>
    <property type="molecule type" value="Genomic_DNA"/>
</dbReference>
<dbReference type="GO" id="GO:0015627">
    <property type="term" value="C:type II protein secretion system complex"/>
    <property type="evidence" value="ECO:0007669"/>
    <property type="project" value="InterPro"/>
</dbReference>
<dbReference type="InterPro" id="IPR045584">
    <property type="entry name" value="Pilin-like"/>
</dbReference>
<keyword evidence="4" id="KW-1185">Reference proteome</keyword>
<dbReference type="AlphaFoldDB" id="A0A518BCQ8"/>
<dbReference type="OrthoDB" id="289947at2"/>
<name>A0A518BCQ8_9BACT</name>
<evidence type="ECO:0000313" key="4">
    <source>
        <dbReference type="Proteomes" id="UP000317093"/>
    </source>
</evidence>
<dbReference type="Gene3D" id="3.30.700.10">
    <property type="entry name" value="Glycoprotein, Type 4 Pilin"/>
    <property type="match status" value="1"/>
</dbReference>
<reference evidence="3 4" key="1">
    <citation type="submission" date="2019-02" db="EMBL/GenBank/DDBJ databases">
        <title>Deep-cultivation of Planctomycetes and their phenomic and genomic characterization uncovers novel biology.</title>
        <authorList>
            <person name="Wiegand S."/>
            <person name="Jogler M."/>
            <person name="Boedeker C."/>
            <person name="Pinto D."/>
            <person name="Vollmers J."/>
            <person name="Rivas-Marin E."/>
            <person name="Kohn T."/>
            <person name="Peeters S.H."/>
            <person name="Heuer A."/>
            <person name="Rast P."/>
            <person name="Oberbeckmann S."/>
            <person name="Bunk B."/>
            <person name="Jeske O."/>
            <person name="Meyerdierks A."/>
            <person name="Storesund J.E."/>
            <person name="Kallscheuer N."/>
            <person name="Luecker S."/>
            <person name="Lage O.M."/>
            <person name="Pohl T."/>
            <person name="Merkel B.J."/>
            <person name="Hornburger P."/>
            <person name="Mueller R.-W."/>
            <person name="Bruemmer F."/>
            <person name="Labrenz M."/>
            <person name="Spormann A.M."/>
            <person name="Op den Camp H."/>
            <person name="Overmann J."/>
            <person name="Amann R."/>
            <person name="Jetten M.S.M."/>
            <person name="Mascher T."/>
            <person name="Medema M.H."/>
            <person name="Devos D.P."/>
            <person name="Kaster A.-K."/>
            <person name="Ovreas L."/>
            <person name="Rohde M."/>
            <person name="Galperin M.Y."/>
            <person name="Jogler C."/>
        </authorList>
    </citation>
    <scope>NUCLEOTIDE SEQUENCE [LARGE SCALE GENOMIC DNA]</scope>
    <source>
        <strain evidence="3 4">Pan216</strain>
    </source>
</reference>
<dbReference type="NCBIfam" id="TIGR02532">
    <property type="entry name" value="IV_pilin_GFxxxE"/>
    <property type="match status" value="1"/>
</dbReference>
<dbReference type="PANTHER" id="PTHR30093">
    <property type="entry name" value="GENERAL SECRETION PATHWAY PROTEIN G"/>
    <property type="match status" value="1"/>
</dbReference>
<dbReference type="PRINTS" id="PR00813">
    <property type="entry name" value="BCTERIALGSPG"/>
</dbReference>
<dbReference type="InterPro" id="IPR012902">
    <property type="entry name" value="N_methyl_site"/>
</dbReference>
<dbReference type="GO" id="GO:0015628">
    <property type="term" value="P:protein secretion by the type II secretion system"/>
    <property type="evidence" value="ECO:0007669"/>
    <property type="project" value="InterPro"/>
</dbReference>
<evidence type="ECO:0000313" key="3">
    <source>
        <dbReference type="EMBL" id="QDU64766.1"/>
    </source>
</evidence>
<evidence type="ECO:0000256" key="1">
    <source>
        <dbReference type="ARBA" id="ARBA00022481"/>
    </source>
</evidence>
<dbReference type="SUPFAM" id="SSF54523">
    <property type="entry name" value="Pili subunits"/>
    <property type="match status" value="1"/>
</dbReference>
<dbReference type="Proteomes" id="UP000317093">
    <property type="component" value="Chromosome"/>
</dbReference>
<sequence length="357" mass="38164">MLRTRRWRNAFTLVELLVVIAIIGVLVGLLLPAVQQARAAAQRMQSSSNLRQIAQALHNYNATHNVLPAIFHGGYGNRYGSYTAYSQILPYLDGVQNYDLFNFSVGSSTGSSGWAYGPNSTALGKQIAVFVNPAAGRDRAPTGFNYASSWGTMDYVLPCVVDYRLSGGASPSLNPDYLDASKIGMFKFYEPTKFSDVADGLSKTFMVGDGVGGDAANPYIAPAGAYGASRICLPRTAAESGNAVHYDNYAYQAWAFGLSGSSYMQDQTSVWGSIVATTVDKGGNFYPPNDCAYEWQGSPDATTGAQQMANFRGPHPGFVNIAMGDGAVRSFTDSIDPETYQGLSTVAGNEIVQVGLE</sequence>
<dbReference type="InterPro" id="IPR000983">
    <property type="entry name" value="Bac_GSPG_pilin"/>
</dbReference>
<evidence type="ECO:0000259" key="2">
    <source>
        <dbReference type="Pfam" id="PF07596"/>
    </source>
</evidence>
<dbReference type="RefSeq" id="WP_145264481.1">
    <property type="nucleotide sequence ID" value="NZ_CP036279.1"/>
</dbReference>
<gene>
    <name evidence="3" type="ORF">Pan216_56580</name>
</gene>
<keyword evidence="1" id="KW-0488">Methylation</keyword>
<feature type="domain" description="DUF1559" evidence="2">
    <location>
        <begin position="35"/>
        <end position="338"/>
    </location>
</feature>
<dbReference type="Pfam" id="PF07596">
    <property type="entry name" value="SBP_bac_10"/>
    <property type="match status" value="1"/>
</dbReference>
<dbReference type="PANTHER" id="PTHR30093:SF2">
    <property type="entry name" value="TYPE II SECRETION SYSTEM PROTEIN H"/>
    <property type="match status" value="1"/>
</dbReference>